<keyword evidence="13 16" id="KW-0131">Cell cycle</keyword>
<sequence>MEIIKNYDLTKLNTFGISVRAKFFVELNDEFSLKKLFISPEFKNNEKLFLGGGSNILFTKDFDGIVILNRLKGIKILEENSESVFIRSMGGEIWHDLVMFTVNHGYWGIENLSLIPGTVGAAPVQNIGAYGVELKDTLENVEAYEIKTGKKNIFKKEECEFDYRYSVFKGRLKGKYFITAITLKLNKAGKGNTDYKILQEYLEKPARTADIVQSGGNKIVSPIGLRPREIISPRIISDAVIAIRKSKLPDPLLIGNAGSFFKNVFLEKQKMKVLLEVYPEMPYFEEPADAKAMSGKEGNIKVSAAWLIEKCGWKGKRIGNAGVHEKQALVLVNYGGATGEEIKNLSEQIITSVFSKFNLTLEREVNLI</sequence>
<feature type="active site" description="Proton donor" evidence="16">
    <location>
        <position position="259"/>
    </location>
</feature>
<dbReference type="AlphaFoldDB" id="A0A0G0BR82"/>
<dbReference type="PANTHER" id="PTHR21071">
    <property type="entry name" value="UDP-N-ACETYLENOLPYRUVOYLGLUCOSAMINE REDUCTASE"/>
    <property type="match status" value="1"/>
</dbReference>
<dbReference type="PROSITE" id="PS51387">
    <property type="entry name" value="FAD_PCMH"/>
    <property type="match status" value="1"/>
</dbReference>
<dbReference type="NCBIfam" id="NF000755">
    <property type="entry name" value="PRK00046.1"/>
    <property type="match status" value="1"/>
</dbReference>
<evidence type="ECO:0000256" key="15">
    <source>
        <dbReference type="ARBA" id="ARBA00048914"/>
    </source>
</evidence>
<comment type="catalytic activity">
    <reaction evidence="15 16">
        <text>UDP-N-acetyl-alpha-D-muramate + NADP(+) = UDP-N-acetyl-3-O-(1-carboxyvinyl)-alpha-D-glucosamine + NADPH + H(+)</text>
        <dbReference type="Rhea" id="RHEA:12248"/>
        <dbReference type="ChEBI" id="CHEBI:15378"/>
        <dbReference type="ChEBI" id="CHEBI:57783"/>
        <dbReference type="ChEBI" id="CHEBI:58349"/>
        <dbReference type="ChEBI" id="CHEBI:68483"/>
        <dbReference type="ChEBI" id="CHEBI:70757"/>
        <dbReference type="EC" id="1.3.1.98"/>
    </reaction>
</comment>
<evidence type="ECO:0000256" key="9">
    <source>
        <dbReference type="ARBA" id="ARBA00022857"/>
    </source>
</evidence>
<keyword evidence="5 16" id="KW-0963">Cytoplasm</keyword>
<keyword evidence="7 16" id="KW-0285">Flavoprotein</keyword>
<dbReference type="GO" id="GO:0071949">
    <property type="term" value="F:FAD binding"/>
    <property type="evidence" value="ECO:0007669"/>
    <property type="project" value="InterPro"/>
</dbReference>
<dbReference type="Gene3D" id="3.30.465.10">
    <property type="match status" value="1"/>
</dbReference>
<keyword evidence="10 16" id="KW-0133">Cell shape</keyword>
<dbReference type="InterPro" id="IPR006094">
    <property type="entry name" value="Oxid_FAD_bind_N"/>
</dbReference>
<feature type="active site" evidence="16">
    <location>
        <position position="364"/>
    </location>
</feature>
<evidence type="ECO:0000259" key="17">
    <source>
        <dbReference type="PROSITE" id="PS51387"/>
    </source>
</evidence>
<evidence type="ECO:0000256" key="1">
    <source>
        <dbReference type="ARBA" id="ARBA00001974"/>
    </source>
</evidence>
<comment type="subcellular location">
    <subcellularLocation>
        <location evidence="3 16">Cytoplasm</location>
    </subcellularLocation>
</comment>
<dbReference type="GO" id="GO:0008360">
    <property type="term" value="P:regulation of cell shape"/>
    <property type="evidence" value="ECO:0007669"/>
    <property type="project" value="UniProtKB-KW"/>
</dbReference>
<name>A0A0G0BR82_9BACT</name>
<evidence type="ECO:0000256" key="5">
    <source>
        <dbReference type="ARBA" id="ARBA00022490"/>
    </source>
</evidence>
<dbReference type="Pfam" id="PF01565">
    <property type="entry name" value="FAD_binding_4"/>
    <property type="match status" value="1"/>
</dbReference>
<evidence type="ECO:0000256" key="10">
    <source>
        <dbReference type="ARBA" id="ARBA00022960"/>
    </source>
</evidence>
<dbReference type="InterPro" id="IPR011601">
    <property type="entry name" value="MurB_C"/>
</dbReference>
<dbReference type="Proteomes" id="UP000034923">
    <property type="component" value="Unassembled WGS sequence"/>
</dbReference>
<dbReference type="InterPro" id="IPR036635">
    <property type="entry name" value="MurB_C_sf"/>
</dbReference>
<evidence type="ECO:0000256" key="3">
    <source>
        <dbReference type="ARBA" id="ARBA00004496"/>
    </source>
</evidence>
<evidence type="ECO:0000313" key="18">
    <source>
        <dbReference type="EMBL" id="KKP72004.1"/>
    </source>
</evidence>
<dbReference type="SUPFAM" id="SSF56176">
    <property type="entry name" value="FAD-binding/transporter-associated domain-like"/>
    <property type="match status" value="1"/>
</dbReference>
<evidence type="ECO:0000256" key="8">
    <source>
        <dbReference type="ARBA" id="ARBA00022827"/>
    </source>
</evidence>
<dbReference type="HAMAP" id="MF_00037">
    <property type="entry name" value="MurB"/>
    <property type="match status" value="1"/>
</dbReference>
<organism evidence="18 19">
    <name type="scientific">Candidatus Nomurabacteria bacterium GW2011_GWB1_35_20</name>
    <dbReference type="NCBI Taxonomy" id="1618740"/>
    <lineage>
        <taxon>Bacteria</taxon>
        <taxon>Candidatus Nomuraibacteriota</taxon>
    </lineage>
</organism>
<dbReference type="InterPro" id="IPR016167">
    <property type="entry name" value="FAD-bd_PCMH_sub1"/>
</dbReference>
<keyword evidence="12 16" id="KW-0560">Oxidoreductase</keyword>
<comment type="similarity">
    <text evidence="16">Belongs to the MurB family.</text>
</comment>
<gene>
    <name evidence="16" type="primary">murB</name>
    <name evidence="18" type="ORF">UR70_C0015G0033</name>
</gene>
<dbReference type="InterPro" id="IPR016166">
    <property type="entry name" value="FAD-bd_PCMH"/>
</dbReference>
<comment type="caution">
    <text evidence="18">The sequence shown here is derived from an EMBL/GenBank/DDBJ whole genome shotgun (WGS) entry which is preliminary data.</text>
</comment>
<evidence type="ECO:0000256" key="12">
    <source>
        <dbReference type="ARBA" id="ARBA00023002"/>
    </source>
</evidence>
<keyword evidence="14 16" id="KW-0961">Cell wall biogenesis/degradation</keyword>
<dbReference type="PATRIC" id="fig|1618740.3.peg.499"/>
<dbReference type="GO" id="GO:0071555">
    <property type="term" value="P:cell wall organization"/>
    <property type="evidence" value="ECO:0007669"/>
    <property type="project" value="UniProtKB-KW"/>
</dbReference>
<dbReference type="UniPathway" id="UPA00219"/>
<evidence type="ECO:0000256" key="7">
    <source>
        <dbReference type="ARBA" id="ARBA00022630"/>
    </source>
</evidence>
<accession>A0A0G0BR82</accession>
<dbReference type="GO" id="GO:0051301">
    <property type="term" value="P:cell division"/>
    <property type="evidence" value="ECO:0007669"/>
    <property type="project" value="UniProtKB-KW"/>
</dbReference>
<comment type="cofactor">
    <cofactor evidence="1 16">
        <name>FAD</name>
        <dbReference type="ChEBI" id="CHEBI:57692"/>
    </cofactor>
</comment>
<evidence type="ECO:0000256" key="6">
    <source>
        <dbReference type="ARBA" id="ARBA00022618"/>
    </source>
</evidence>
<dbReference type="InterPro" id="IPR036318">
    <property type="entry name" value="FAD-bd_PCMH-like_sf"/>
</dbReference>
<dbReference type="EC" id="1.3.1.98" evidence="16"/>
<keyword evidence="11 16" id="KW-0573">Peptidoglycan synthesis</keyword>
<feature type="active site" evidence="16">
    <location>
        <position position="164"/>
    </location>
</feature>
<dbReference type="InterPro" id="IPR003170">
    <property type="entry name" value="MurB"/>
</dbReference>
<dbReference type="Gene3D" id="3.90.78.10">
    <property type="entry name" value="UDP-N-acetylenolpyruvoylglucosamine reductase, C-terminal domain"/>
    <property type="match status" value="1"/>
</dbReference>
<dbReference type="GO" id="GO:0005829">
    <property type="term" value="C:cytosol"/>
    <property type="evidence" value="ECO:0007669"/>
    <property type="project" value="TreeGrafter"/>
</dbReference>
<dbReference type="PANTHER" id="PTHR21071:SF4">
    <property type="entry name" value="UDP-N-ACETYLENOLPYRUVOYLGLUCOSAMINE REDUCTASE"/>
    <property type="match status" value="1"/>
</dbReference>
<comment type="pathway">
    <text evidence="4 16">Cell wall biogenesis; peptidoglycan biosynthesis.</text>
</comment>
<evidence type="ECO:0000256" key="14">
    <source>
        <dbReference type="ARBA" id="ARBA00023316"/>
    </source>
</evidence>
<dbReference type="Pfam" id="PF02873">
    <property type="entry name" value="MurB_C"/>
    <property type="match status" value="1"/>
</dbReference>
<keyword evidence="8 16" id="KW-0274">FAD</keyword>
<keyword evidence="6 16" id="KW-0132">Cell division</keyword>
<protein>
    <recommendedName>
        <fullName evidence="16">UDP-N-acetylenolpyruvoylglucosamine reductase</fullName>
        <ecNumber evidence="16">1.3.1.98</ecNumber>
    </recommendedName>
    <alternativeName>
        <fullName evidence="16">UDP-N-acetylmuramate dehydrogenase</fullName>
    </alternativeName>
</protein>
<evidence type="ECO:0000313" key="19">
    <source>
        <dbReference type="Proteomes" id="UP000034923"/>
    </source>
</evidence>
<proteinExistence type="inferred from homology"/>
<reference evidence="18 19" key="1">
    <citation type="journal article" date="2015" name="Nature">
        <title>rRNA introns, odd ribosomes, and small enigmatic genomes across a large radiation of phyla.</title>
        <authorList>
            <person name="Brown C.T."/>
            <person name="Hug L.A."/>
            <person name="Thomas B.C."/>
            <person name="Sharon I."/>
            <person name="Castelle C.J."/>
            <person name="Singh A."/>
            <person name="Wilkins M.J."/>
            <person name="Williams K.H."/>
            <person name="Banfield J.F."/>
        </authorList>
    </citation>
    <scope>NUCLEOTIDE SEQUENCE [LARGE SCALE GENOMIC DNA]</scope>
</reference>
<evidence type="ECO:0000256" key="11">
    <source>
        <dbReference type="ARBA" id="ARBA00022984"/>
    </source>
</evidence>
<keyword evidence="9 16" id="KW-0521">NADP</keyword>
<evidence type="ECO:0000256" key="4">
    <source>
        <dbReference type="ARBA" id="ARBA00004752"/>
    </source>
</evidence>
<evidence type="ECO:0000256" key="16">
    <source>
        <dbReference type="HAMAP-Rule" id="MF_00037"/>
    </source>
</evidence>
<dbReference type="SUPFAM" id="SSF56194">
    <property type="entry name" value="Uridine diphospho-N-Acetylenolpyruvylglucosamine reductase, MurB, C-terminal domain"/>
    <property type="match status" value="1"/>
</dbReference>
<evidence type="ECO:0000256" key="2">
    <source>
        <dbReference type="ARBA" id="ARBA00003921"/>
    </source>
</evidence>
<dbReference type="GO" id="GO:0009252">
    <property type="term" value="P:peptidoglycan biosynthetic process"/>
    <property type="evidence" value="ECO:0007669"/>
    <property type="project" value="UniProtKB-UniRule"/>
</dbReference>
<dbReference type="Gene3D" id="3.30.43.10">
    <property type="entry name" value="Uridine Diphospho-n-acetylenolpyruvylglucosamine Reductase, domain 2"/>
    <property type="match status" value="1"/>
</dbReference>
<dbReference type="EMBL" id="LBQE01000015">
    <property type="protein sequence ID" value="KKP72004.1"/>
    <property type="molecule type" value="Genomic_DNA"/>
</dbReference>
<comment type="function">
    <text evidence="2 16">Cell wall formation.</text>
</comment>
<dbReference type="GO" id="GO:0008762">
    <property type="term" value="F:UDP-N-acetylmuramate dehydrogenase activity"/>
    <property type="evidence" value="ECO:0007669"/>
    <property type="project" value="UniProtKB-UniRule"/>
</dbReference>
<dbReference type="InterPro" id="IPR016169">
    <property type="entry name" value="FAD-bd_PCMH_sub2"/>
</dbReference>
<feature type="domain" description="FAD-binding PCMH-type" evidence="17">
    <location>
        <begin position="16"/>
        <end position="188"/>
    </location>
</feature>
<evidence type="ECO:0000256" key="13">
    <source>
        <dbReference type="ARBA" id="ARBA00023306"/>
    </source>
</evidence>